<dbReference type="STRING" id="1183438.GKIL_0455"/>
<accession>U5QCU4</accession>
<feature type="transmembrane region" description="Helical" evidence="6">
    <location>
        <begin position="74"/>
        <end position="94"/>
    </location>
</feature>
<dbReference type="Pfam" id="PF04932">
    <property type="entry name" value="Wzy_C"/>
    <property type="match status" value="1"/>
</dbReference>
<dbReference type="RefSeq" id="WP_023171726.1">
    <property type="nucleotide sequence ID" value="NC_022600.1"/>
</dbReference>
<feature type="transmembrane region" description="Helical" evidence="6">
    <location>
        <begin position="357"/>
        <end position="379"/>
    </location>
</feature>
<evidence type="ECO:0000313" key="9">
    <source>
        <dbReference type="Proteomes" id="UP000017396"/>
    </source>
</evidence>
<feature type="transmembrane region" description="Helical" evidence="6">
    <location>
        <begin position="256"/>
        <end position="273"/>
    </location>
</feature>
<dbReference type="eggNOG" id="COG3307">
    <property type="taxonomic scope" value="Bacteria"/>
</dbReference>
<evidence type="ECO:0000256" key="2">
    <source>
        <dbReference type="ARBA" id="ARBA00022692"/>
    </source>
</evidence>
<feature type="transmembrane region" description="Helical" evidence="6">
    <location>
        <begin position="208"/>
        <end position="228"/>
    </location>
</feature>
<feature type="transmembrane region" description="Helical" evidence="6">
    <location>
        <begin position="391"/>
        <end position="417"/>
    </location>
</feature>
<dbReference type="Proteomes" id="UP000017396">
    <property type="component" value="Chromosome"/>
</dbReference>
<dbReference type="EMBL" id="CP003587">
    <property type="protein sequence ID" value="AGY56701.1"/>
    <property type="molecule type" value="Genomic_DNA"/>
</dbReference>
<proteinExistence type="predicted"/>
<dbReference type="GO" id="GO:0016020">
    <property type="term" value="C:membrane"/>
    <property type="evidence" value="ECO:0007669"/>
    <property type="project" value="UniProtKB-SubCell"/>
</dbReference>
<keyword evidence="3 6" id="KW-1133">Transmembrane helix</keyword>
<evidence type="ECO:0000256" key="3">
    <source>
        <dbReference type="ARBA" id="ARBA00022989"/>
    </source>
</evidence>
<dbReference type="InterPro" id="IPR007016">
    <property type="entry name" value="O-antigen_ligase-rel_domated"/>
</dbReference>
<comment type="subcellular location">
    <subcellularLocation>
        <location evidence="1">Membrane</location>
        <topology evidence="1">Multi-pass membrane protein</topology>
    </subcellularLocation>
</comment>
<reference evidence="8 9" key="1">
    <citation type="journal article" date="2013" name="PLoS ONE">
        <title>Cultivation and Complete Genome Sequencing of Gloeobacter kilaueensis sp. nov., from a Lava Cave in Kilauea Caldera, Hawai'i.</title>
        <authorList>
            <person name="Saw J.H."/>
            <person name="Schatz M."/>
            <person name="Brown M.V."/>
            <person name="Kunkel D.D."/>
            <person name="Foster J.S."/>
            <person name="Shick H."/>
            <person name="Christensen S."/>
            <person name="Hou S."/>
            <person name="Wan X."/>
            <person name="Donachie S.P."/>
        </authorList>
    </citation>
    <scope>NUCLEOTIDE SEQUENCE [LARGE SCALE GENOMIC DNA]</scope>
    <source>
        <strain evidence="9">JS</strain>
    </source>
</reference>
<name>U5QCU4_GLOK1</name>
<dbReference type="OrthoDB" id="571223at2"/>
<feature type="transmembrane region" description="Helical" evidence="6">
    <location>
        <begin position="136"/>
        <end position="154"/>
    </location>
</feature>
<dbReference type="HOGENOM" id="CLU_613596_0_0_3"/>
<evidence type="ECO:0000313" key="8">
    <source>
        <dbReference type="EMBL" id="AGY56701.1"/>
    </source>
</evidence>
<keyword evidence="4 6" id="KW-0472">Membrane</keyword>
<evidence type="ECO:0000256" key="5">
    <source>
        <dbReference type="SAM" id="MobiDB-lite"/>
    </source>
</evidence>
<feature type="transmembrane region" description="Helical" evidence="6">
    <location>
        <begin position="33"/>
        <end position="62"/>
    </location>
</feature>
<sequence length="457" mass="50086">MMHLFGTPLSPPRLRQPAPATPGAGVDVRAERIVFWTIALIPLWWILGLQVAVYPLVGWYLFWRSIRRPGIVTFPFGWNLWWTYIAVWASSLVVNLATGGAEMGRAATTSGSILGVWTLVVIVWYAMRRCGVRYEVVVRAICVLGLCQLIAVGVGESYLRATGKILETNSLIVTAVPSIPARVFFESYLYGYDELAWDEDPVPRLRSFYYWSPIAGTMSIFVCMAALAERHRLWKIAGLLGGLTTVYYAAARSGQVGVALALLIAFWLAGGWGRRILNWSLVPLAIGSPAIAAYLYSYFFEYRADSGAARLALYSETLKSFLNSPLWGYGTHGRSEILEVPLGSHSQVYSTLYHTGVLGSAILIAAWVAIAIALVQLGLKRPELAPAAGAWAGLTVAMFSGELEAASVTVFVLAAWLGCAWNKAQSSGPDWLPPELAAIEEPPTPWQAVRRWWAGIV</sequence>
<evidence type="ECO:0000259" key="7">
    <source>
        <dbReference type="Pfam" id="PF04932"/>
    </source>
</evidence>
<keyword evidence="9" id="KW-1185">Reference proteome</keyword>
<protein>
    <recommendedName>
        <fullName evidence="7">O-antigen ligase-related domain-containing protein</fullName>
    </recommendedName>
</protein>
<organism evidence="8 9">
    <name type="scientific">Gloeobacter kilaueensis (strain ATCC BAA-2537 / CCAP 1431/1 / ULC 316 / JS1)</name>
    <dbReference type="NCBI Taxonomy" id="1183438"/>
    <lineage>
        <taxon>Bacteria</taxon>
        <taxon>Bacillati</taxon>
        <taxon>Cyanobacteriota</taxon>
        <taxon>Cyanophyceae</taxon>
        <taxon>Gloeobacterales</taxon>
        <taxon>Gloeobacteraceae</taxon>
        <taxon>Gloeobacter</taxon>
    </lineage>
</organism>
<evidence type="ECO:0000256" key="1">
    <source>
        <dbReference type="ARBA" id="ARBA00004141"/>
    </source>
</evidence>
<feature type="domain" description="O-antigen ligase-related" evidence="7">
    <location>
        <begin position="239"/>
        <end position="364"/>
    </location>
</feature>
<feature type="region of interest" description="Disordered" evidence="5">
    <location>
        <begin position="1"/>
        <end position="24"/>
    </location>
</feature>
<dbReference type="AlphaFoldDB" id="U5QCU4"/>
<gene>
    <name evidence="8" type="ORF">GKIL_0455</name>
</gene>
<evidence type="ECO:0000256" key="4">
    <source>
        <dbReference type="ARBA" id="ARBA00023136"/>
    </source>
</evidence>
<feature type="transmembrane region" description="Helical" evidence="6">
    <location>
        <begin position="106"/>
        <end position="127"/>
    </location>
</feature>
<feature type="transmembrane region" description="Helical" evidence="6">
    <location>
        <begin position="280"/>
        <end position="299"/>
    </location>
</feature>
<dbReference type="KEGG" id="glj:GKIL_0455"/>
<evidence type="ECO:0000256" key="6">
    <source>
        <dbReference type="SAM" id="Phobius"/>
    </source>
</evidence>
<keyword evidence="2 6" id="KW-0812">Transmembrane</keyword>